<evidence type="ECO:0000313" key="5">
    <source>
        <dbReference type="EMBL" id="TQM98999.1"/>
    </source>
</evidence>
<reference evidence="5 6" key="1">
    <citation type="submission" date="2019-06" db="EMBL/GenBank/DDBJ databases">
        <title>Sequencing the genomes of 1000 actinobacteria strains.</title>
        <authorList>
            <person name="Klenk H.-P."/>
        </authorList>
    </citation>
    <scope>NUCLEOTIDE SEQUENCE [LARGE SCALE GENOMIC DNA]</scope>
    <source>
        <strain evidence="5 6">DSM 20427</strain>
    </source>
</reference>
<evidence type="ECO:0000259" key="4">
    <source>
        <dbReference type="PROSITE" id="PS50989"/>
    </source>
</evidence>
<dbReference type="FunFam" id="3.90.226.10:FF:000017">
    <property type="entry name" value="Propionyl-CoA carboxylase subunit beta 5"/>
    <property type="match status" value="1"/>
</dbReference>
<dbReference type="PROSITE" id="PS50989">
    <property type="entry name" value="COA_CT_CTER"/>
    <property type="match status" value="1"/>
</dbReference>
<dbReference type="PRINTS" id="PR01070">
    <property type="entry name" value="ACCCTRFRASEB"/>
</dbReference>
<dbReference type="PANTHER" id="PTHR43842:SF2">
    <property type="entry name" value="PROPIONYL-COA CARBOXYLASE BETA CHAIN, MITOCHONDRIAL"/>
    <property type="match status" value="1"/>
</dbReference>
<dbReference type="InterPro" id="IPR029045">
    <property type="entry name" value="ClpP/crotonase-like_dom_sf"/>
</dbReference>
<feature type="compositionally biased region" description="Polar residues" evidence="2">
    <location>
        <begin position="24"/>
        <end position="37"/>
    </location>
</feature>
<dbReference type="AlphaFoldDB" id="A0A543KVB8"/>
<gene>
    <name evidence="5" type="ORF">FHX68_1721</name>
</gene>
<dbReference type="InterPro" id="IPR011763">
    <property type="entry name" value="COA_CT_C"/>
</dbReference>
<dbReference type="GO" id="GO:0015977">
    <property type="term" value="P:carbon fixation"/>
    <property type="evidence" value="ECO:0007669"/>
    <property type="project" value="UniProtKB-ARBA"/>
</dbReference>
<feature type="domain" description="CoA carboxyltransferase C-terminal" evidence="4">
    <location>
        <begin position="303"/>
        <end position="539"/>
    </location>
</feature>
<evidence type="ECO:0000256" key="1">
    <source>
        <dbReference type="ARBA" id="ARBA00006102"/>
    </source>
</evidence>
<dbReference type="SUPFAM" id="SSF52096">
    <property type="entry name" value="ClpP/crotonase"/>
    <property type="match status" value="2"/>
</dbReference>
<evidence type="ECO:0000256" key="2">
    <source>
        <dbReference type="SAM" id="MobiDB-lite"/>
    </source>
</evidence>
<proteinExistence type="inferred from homology"/>
<protein>
    <submittedName>
        <fullName evidence="5">Propionyl-CoA carboxylase beta chain</fullName>
    </submittedName>
</protein>
<dbReference type="GO" id="GO:0006633">
    <property type="term" value="P:fatty acid biosynthetic process"/>
    <property type="evidence" value="ECO:0007669"/>
    <property type="project" value="InterPro"/>
</dbReference>
<dbReference type="Pfam" id="PF01039">
    <property type="entry name" value="Carboxyl_trans"/>
    <property type="match status" value="1"/>
</dbReference>
<dbReference type="FunFam" id="3.90.226.10:FF:000016">
    <property type="entry name" value="Propionyl-CoA carboxylase, beta subunit"/>
    <property type="match status" value="1"/>
</dbReference>
<accession>A0A543KVB8</accession>
<feature type="domain" description="CoA carboxyltransferase N-terminal" evidence="3">
    <location>
        <begin position="31"/>
        <end position="294"/>
    </location>
</feature>
<dbReference type="PROSITE" id="PS50980">
    <property type="entry name" value="COA_CT_NTER"/>
    <property type="match status" value="1"/>
</dbReference>
<feature type="region of interest" description="Disordered" evidence="2">
    <location>
        <begin position="14"/>
        <end position="37"/>
    </location>
</feature>
<comment type="similarity">
    <text evidence="1">Belongs to the AccD/PCCB family.</text>
</comment>
<dbReference type="PANTHER" id="PTHR43842">
    <property type="entry name" value="PROPIONYL-COA CARBOXYLASE BETA CHAIN"/>
    <property type="match status" value="1"/>
</dbReference>
<dbReference type="InterPro" id="IPR011762">
    <property type="entry name" value="COA_CT_N"/>
</dbReference>
<sequence length="557" mass="59730">MSLSLSANVRGKPLARVERVPDQPIQNDQTAPSDLSTTAGKIADLRARYQEAVVDAEVIARGKQHAKGKLTARERIELLVDPGSFVELDEYVRHRTTAFGMDRSRPYGDAVVTGVGTIHGRTVAVYAQDFTTFGGSLGEVAGDKIIKVMEFALRGGMPIIGILDSGGARIQEGVVALGKYGEIFRLNTAASGVIPQISIIMGPAAGGAVYSPALTDFVIMVDKTSQMFVTGPDVIKTVTGEDVGMEELGGAYTHNTRSGVAHYLAEDEDDALDYARTMIGFLPDNNMSDVPVYENAFEWETTDSDRVLNAVVPDSPNQPYDIHQVISHIVDDGDFLEVQPLFAPNIVIGLGRIEGRTVGIIANQPSQMAGTLNIEAGEKASRFVRFCDAFSIPILTLVDVPGYLPGTDQEWTGVIRRGAKLLYAYAEATVPLVTVILRKAYGGAYIVMGSKQLGADINLAWPTAEIAVMGGQGAVNILYRGEIRKAEEAGEDVAAVRARLASEYTYNVASPFLAAERGELDGIIEPAQTRVAVAKALRSLRGKRASLPAKKHGNIPL</sequence>
<dbReference type="GO" id="GO:0003989">
    <property type="term" value="F:acetyl-CoA carboxylase activity"/>
    <property type="evidence" value="ECO:0007669"/>
    <property type="project" value="InterPro"/>
</dbReference>
<comment type="caution">
    <text evidence="5">The sequence shown here is derived from an EMBL/GenBank/DDBJ whole genome shotgun (WGS) entry which is preliminary data.</text>
</comment>
<dbReference type="InterPro" id="IPR000438">
    <property type="entry name" value="Acetyl_CoA_COase_Trfase_b_su"/>
</dbReference>
<keyword evidence="6" id="KW-1185">Reference proteome</keyword>
<dbReference type="InterPro" id="IPR051047">
    <property type="entry name" value="AccD/PCCB"/>
</dbReference>
<evidence type="ECO:0000259" key="3">
    <source>
        <dbReference type="PROSITE" id="PS50980"/>
    </source>
</evidence>
<dbReference type="GO" id="GO:0004658">
    <property type="term" value="F:propionyl-CoA carboxylase activity"/>
    <property type="evidence" value="ECO:0007669"/>
    <property type="project" value="UniProtKB-ARBA"/>
</dbReference>
<dbReference type="Proteomes" id="UP000319804">
    <property type="component" value="Unassembled WGS sequence"/>
</dbReference>
<organism evidence="5 6">
    <name type="scientific">Microbacterium lacticum</name>
    <dbReference type="NCBI Taxonomy" id="33885"/>
    <lineage>
        <taxon>Bacteria</taxon>
        <taxon>Bacillati</taxon>
        <taxon>Actinomycetota</taxon>
        <taxon>Actinomycetes</taxon>
        <taxon>Micrococcales</taxon>
        <taxon>Microbacteriaceae</taxon>
        <taxon>Microbacterium</taxon>
    </lineage>
</organism>
<dbReference type="EMBL" id="VFPS01000002">
    <property type="protein sequence ID" value="TQM98999.1"/>
    <property type="molecule type" value="Genomic_DNA"/>
</dbReference>
<dbReference type="Gene3D" id="3.90.226.10">
    <property type="entry name" value="2-enoyl-CoA Hydratase, Chain A, domain 1"/>
    <property type="match status" value="2"/>
</dbReference>
<name>A0A543KVB8_9MICO</name>
<dbReference type="InterPro" id="IPR034733">
    <property type="entry name" value="AcCoA_carboxyl_beta"/>
</dbReference>
<dbReference type="GO" id="GO:0009317">
    <property type="term" value="C:acetyl-CoA carboxylase complex"/>
    <property type="evidence" value="ECO:0007669"/>
    <property type="project" value="InterPro"/>
</dbReference>
<evidence type="ECO:0000313" key="6">
    <source>
        <dbReference type="Proteomes" id="UP000319804"/>
    </source>
</evidence>